<evidence type="ECO:0000256" key="7">
    <source>
        <dbReference type="ARBA" id="ARBA00023002"/>
    </source>
</evidence>
<keyword evidence="8 9" id="KW-0408">Iron</keyword>
<evidence type="ECO:0000256" key="5">
    <source>
        <dbReference type="ARBA" id="ARBA00022784"/>
    </source>
</evidence>
<dbReference type="PANTHER" id="PTHR12918">
    <property type="entry name" value="CYSTEINE DIOXYGENASE"/>
    <property type="match status" value="1"/>
</dbReference>
<dbReference type="InterPro" id="IPR011051">
    <property type="entry name" value="RmlC_Cupin_sf"/>
</dbReference>
<dbReference type="EC" id="1.13.11.20" evidence="3 9"/>
<protein>
    <recommendedName>
        <fullName evidence="3 9">Cysteine dioxygenase</fullName>
        <ecNumber evidence="3 9">1.13.11.20</ecNumber>
    </recommendedName>
</protein>
<keyword evidence="7 9" id="KW-0560">Oxidoreductase</keyword>
<evidence type="ECO:0000256" key="1">
    <source>
        <dbReference type="ARBA" id="ARBA00004759"/>
    </source>
</evidence>
<evidence type="ECO:0000256" key="3">
    <source>
        <dbReference type="ARBA" id="ARBA00013133"/>
    </source>
</evidence>
<dbReference type="Proteomes" id="UP001217089">
    <property type="component" value="Unassembled WGS sequence"/>
</dbReference>
<keyword evidence="5" id="KW-0883">Thioether bond</keyword>
<comment type="similarity">
    <text evidence="2 9">Belongs to the cysteine dioxygenase family.</text>
</comment>
<dbReference type="Pfam" id="PF05995">
    <property type="entry name" value="CDO_I"/>
    <property type="match status" value="1"/>
</dbReference>
<dbReference type="CDD" id="cd10548">
    <property type="entry name" value="cupin_CDO"/>
    <property type="match status" value="1"/>
</dbReference>
<dbReference type="EMBL" id="JARBDR010000793">
    <property type="protein sequence ID" value="KAJ8306851.1"/>
    <property type="molecule type" value="Genomic_DNA"/>
</dbReference>
<dbReference type="SUPFAM" id="SSF51182">
    <property type="entry name" value="RmlC-like cupins"/>
    <property type="match status" value="1"/>
</dbReference>
<comment type="pathway">
    <text evidence="1 9">Organosulfur biosynthesis; taurine biosynthesis; hypotaurine from L-cysteine: step 1/2.</text>
</comment>
<evidence type="ECO:0000256" key="2">
    <source>
        <dbReference type="ARBA" id="ARBA00006622"/>
    </source>
</evidence>
<accession>A0ABQ9ESB8</accession>
<dbReference type="InterPro" id="IPR014710">
    <property type="entry name" value="RmlC-like_jellyroll"/>
</dbReference>
<dbReference type="InterPro" id="IPR010300">
    <property type="entry name" value="CDO_1"/>
</dbReference>
<proteinExistence type="inferred from homology"/>
<evidence type="ECO:0000256" key="8">
    <source>
        <dbReference type="ARBA" id="ARBA00023004"/>
    </source>
</evidence>
<organism evidence="10 11">
    <name type="scientific">Tegillarca granosa</name>
    <name type="common">Malaysian cockle</name>
    <name type="synonym">Anadara granosa</name>
    <dbReference type="NCBI Taxonomy" id="220873"/>
    <lineage>
        <taxon>Eukaryota</taxon>
        <taxon>Metazoa</taxon>
        <taxon>Spiralia</taxon>
        <taxon>Lophotrochozoa</taxon>
        <taxon>Mollusca</taxon>
        <taxon>Bivalvia</taxon>
        <taxon>Autobranchia</taxon>
        <taxon>Pteriomorphia</taxon>
        <taxon>Arcoida</taxon>
        <taxon>Arcoidea</taxon>
        <taxon>Arcidae</taxon>
        <taxon>Tegillarca</taxon>
    </lineage>
</organism>
<sequence length="188" mass="22152">MDRDKNKSFNCVREPANLDELRHELHKVFCEEPINVDYVRKLMTTYRSNSKDWKQFANFEKDGYTRNLVDAGNGKFNLILLCWDRKQMSSIHSHANAHCFMKTLDGVVTEELYEWPRDTNKKSEVKHIRTNTYNLDECGYICDDLGLHRMGNPSNTDKAVSLHLYSPPFQEVFAFNEKTGERRESRKH</sequence>
<evidence type="ECO:0000256" key="9">
    <source>
        <dbReference type="RuleBase" id="RU366010"/>
    </source>
</evidence>
<keyword evidence="11" id="KW-1185">Reference proteome</keyword>
<evidence type="ECO:0000256" key="6">
    <source>
        <dbReference type="ARBA" id="ARBA00022964"/>
    </source>
</evidence>
<dbReference type="PANTHER" id="PTHR12918:SF1">
    <property type="entry name" value="CYSTEINE DIOXYGENASE TYPE 1"/>
    <property type="match status" value="1"/>
</dbReference>
<keyword evidence="6 9" id="KW-0223">Dioxygenase</keyword>
<name>A0ABQ9ESB8_TEGGR</name>
<comment type="catalytic activity">
    <reaction evidence="9">
        <text>L-cysteine + O2 = 3-sulfino-L-alanine + H(+)</text>
        <dbReference type="Rhea" id="RHEA:20441"/>
        <dbReference type="ChEBI" id="CHEBI:15378"/>
        <dbReference type="ChEBI" id="CHEBI:15379"/>
        <dbReference type="ChEBI" id="CHEBI:35235"/>
        <dbReference type="ChEBI" id="CHEBI:61085"/>
        <dbReference type="EC" id="1.13.11.20"/>
    </reaction>
</comment>
<comment type="caution">
    <text evidence="10">The sequence shown here is derived from an EMBL/GenBank/DDBJ whole genome shotgun (WGS) entry which is preliminary data.</text>
</comment>
<reference evidence="10 11" key="1">
    <citation type="submission" date="2022-12" db="EMBL/GenBank/DDBJ databases">
        <title>Chromosome-level genome of Tegillarca granosa.</title>
        <authorList>
            <person name="Kim J."/>
        </authorList>
    </citation>
    <scope>NUCLEOTIDE SEQUENCE [LARGE SCALE GENOMIC DNA]</scope>
    <source>
        <strain evidence="10">Teg-2019</strain>
        <tissue evidence="10">Adductor muscle</tissue>
    </source>
</reference>
<evidence type="ECO:0000256" key="4">
    <source>
        <dbReference type="ARBA" id="ARBA00022723"/>
    </source>
</evidence>
<evidence type="ECO:0000313" key="11">
    <source>
        <dbReference type="Proteomes" id="UP001217089"/>
    </source>
</evidence>
<gene>
    <name evidence="10" type="ORF">KUTeg_014935</name>
</gene>
<dbReference type="Gene3D" id="2.60.120.10">
    <property type="entry name" value="Jelly Rolls"/>
    <property type="match status" value="1"/>
</dbReference>
<evidence type="ECO:0000313" key="10">
    <source>
        <dbReference type="EMBL" id="KAJ8306851.1"/>
    </source>
</evidence>
<comment type="cofactor">
    <cofactor evidence="9">
        <name>Fe cation</name>
        <dbReference type="ChEBI" id="CHEBI:24875"/>
    </cofactor>
    <text evidence="9">Binds 1 Fe cation per subunit.</text>
</comment>
<keyword evidence="4 9" id="KW-0479">Metal-binding</keyword>